<dbReference type="PANTHER" id="PTHR42939:SF1">
    <property type="entry name" value="ABC TRANSPORTER ATP-BINDING PROTEIN ALBC-RELATED"/>
    <property type="match status" value="1"/>
</dbReference>
<dbReference type="RefSeq" id="WP_044730626.1">
    <property type="nucleotide sequence ID" value="NZ_JYBP01000003.1"/>
</dbReference>
<evidence type="ECO:0000313" key="6">
    <source>
        <dbReference type="Proteomes" id="UP000032522"/>
    </source>
</evidence>
<dbReference type="SUPFAM" id="SSF52540">
    <property type="entry name" value="P-loop containing nucleoside triphosphate hydrolases"/>
    <property type="match status" value="1"/>
</dbReference>
<evidence type="ECO:0000256" key="2">
    <source>
        <dbReference type="ARBA" id="ARBA00022741"/>
    </source>
</evidence>
<keyword evidence="2" id="KW-0547">Nucleotide-binding</keyword>
<dbReference type="GO" id="GO:0005524">
    <property type="term" value="F:ATP binding"/>
    <property type="evidence" value="ECO:0007669"/>
    <property type="project" value="UniProtKB-KW"/>
</dbReference>
<name>A0A0D8BWD7_GEOKU</name>
<dbReference type="EMBL" id="JYBP01000003">
    <property type="protein sequence ID" value="KJE28445.1"/>
    <property type="molecule type" value="Genomic_DNA"/>
</dbReference>
<reference evidence="5 6" key="1">
    <citation type="submission" date="2015-01" db="EMBL/GenBank/DDBJ databases">
        <authorList>
            <person name="Filippidou S."/>
            <person name="Jeanneret N."/>
            <person name="Russel-Delif L."/>
            <person name="Junier T."/>
            <person name="Wunderlin T."/>
            <person name="Molina V."/>
            <person name="Johnson S.L."/>
            <person name="Davenport K.W."/>
            <person name="Chain P.S."/>
            <person name="Dorador C."/>
            <person name="Junier P."/>
        </authorList>
    </citation>
    <scope>NUCLEOTIDE SEQUENCE [LARGE SCALE GENOMIC DNA]</scope>
    <source>
        <strain evidence="5 6">Et7/4</strain>
    </source>
</reference>
<evidence type="ECO:0000256" key="1">
    <source>
        <dbReference type="ARBA" id="ARBA00022448"/>
    </source>
</evidence>
<dbReference type="InterPro" id="IPR003439">
    <property type="entry name" value="ABC_transporter-like_ATP-bd"/>
</dbReference>
<dbReference type="Proteomes" id="UP000032522">
    <property type="component" value="Unassembled WGS sequence"/>
</dbReference>
<dbReference type="PATRIC" id="fig|1462.6.peg.404"/>
<dbReference type="InterPro" id="IPR003593">
    <property type="entry name" value="AAA+_ATPase"/>
</dbReference>
<dbReference type="GO" id="GO:0016887">
    <property type="term" value="F:ATP hydrolysis activity"/>
    <property type="evidence" value="ECO:0007669"/>
    <property type="project" value="InterPro"/>
</dbReference>
<keyword evidence="3" id="KW-0067">ATP-binding</keyword>
<gene>
    <name evidence="5" type="ORF">LG52_292</name>
</gene>
<sequence>MDEPLFSLQNLTYSYDGKTLIFDQFSFDVLKGETIFLTGPNGVGKTTLLQIIAGLLSNGHLTYRAYYKGNPVQLVAIRRYISYVTAEPPLFSKLTGYENIECFRLLWRLDRTYYQKVEAICHTLGMADWLALPVDQYSLGTLQKLHIAIALGRPVELYLMDEPFNSLDVTSRDILAEWIQTDNRASYIIASHVHQDKFPSARVLTLARPVRKEGIW</sequence>
<proteinExistence type="predicted"/>
<accession>A0A0D8BWD7</accession>
<comment type="caution">
    <text evidence="5">The sequence shown here is derived from an EMBL/GenBank/DDBJ whole genome shotgun (WGS) entry which is preliminary data.</text>
</comment>
<dbReference type="AlphaFoldDB" id="A0A0D8BWD7"/>
<dbReference type="SMART" id="SM00382">
    <property type="entry name" value="AAA"/>
    <property type="match status" value="1"/>
</dbReference>
<evidence type="ECO:0000313" key="5">
    <source>
        <dbReference type="EMBL" id="KJE28445.1"/>
    </source>
</evidence>
<dbReference type="Gene3D" id="3.40.50.300">
    <property type="entry name" value="P-loop containing nucleotide triphosphate hydrolases"/>
    <property type="match status" value="1"/>
</dbReference>
<dbReference type="InterPro" id="IPR051782">
    <property type="entry name" value="ABC_Transporter_VariousFunc"/>
</dbReference>
<protein>
    <submittedName>
        <fullName evidence="5">ABC transporter family protein</fullName>
    </submittedName>
</protein>
<evidence type="ECO:0000256" key="3">
    <source>
        <dbReference type="ARBA" id="ARBA00022840"/>
    </source>
</evidence>
<dbReference type="InterPro" id="IPR027417">
    <property type="entry name" value="P-loop_NTPase"/>
</dbReference>
<feature type="domain" description="ABC transporter" evidence="4">
    <location>
        <begin position="6"/>
        <end position="215"/>
    </location>
</feature>
<dbReference type="OrthoDB" id="9804819at2"/>
<dbReference type="Pfam" id="PF00005">
    <property type="entry name" value="ABC_tran"/>
    <property type="match status" value="1"/>
</dbReference>
<organism evidence="5 6">
    <name type="scientific">Geobacillus kaustophilus</name>
    <dbReference type="NCBI Taxonomy" id="1462"/>
    <lineage>
        <taxon>Bacteria</taxon>
        <taxon>Bacillati</taxon>
        <taxon>Bacillota</taxon>
        <taxon>Bacilli</taxon>
        <taxon>Bacillales</taxon>
        <taxon>Anoxybacillaceae</taxon>
        <taxon>Geobacillus</taxon>
        <taxon>Geobacillus thermoleovorans group</taxon>
    </lineage>
</organism>
<dbReference type="PANTHER" id="PTHR42939">
    <property type="entry name" value="ABC TRANSPORTER ATP-BINDING PROTEIN ALBC-RELATED"/>
    <property type="match status" value="1"/>
</dbReference>
<dbReference type="PROSITE" id="PS50893">
    <property type="entry name" value="ABC_TRANSPORTER_2"/>
    <property type="match status" value="1"/>
</dbReference>
<keyword evidence="1" id="KW-0813">Transport</keyword>
<evidence type="ECO:0000259" key="4">
    <source>
        <dbReference type="PROSITE" id="PS50893"/>
    </source>
</evidence>